<reference evidence="1 2" key="1">
    <citation type="submission" date="2024-02" db="EMBL/GenBank/DDBJ databases">
        <authorList>
            <person name="Daric V."/>
            <person name="Darras S."/>
        </authorList>
    </citation>
    <scope>NUCLEOTIDE SEQUENCE [LARGE SCALE GENOMIC DNA]</scope>
</reference>
<evidence type="ECO:0000313" key="1">
    <source>
        <dbReference type="EMBL" id="CAK8683547.1"/>
    </source>
</evidence>
<sequence length="103" mass="12378">MFLMGKASAFESYWKSLETYVEEKPSTLVDWLSTNRFKQCGLIANVQCYYFCNVLGEWRNHYRVRVFQRRYSDSEWTKKATEVIRQHLEKEESRMGMRSTKTG</sequence>
<keyword evidence="2" id="KW-1185">Reference proteome</keyword>
<evidence type="ECO:0000313" key="2">
    <source>
        <dbReference type="Proteomes" id="UP001642483"/>
    </source>
</evidence>
<dbReference type="EMBL" id="CAWYQH010000097">
    <property type="protein sequence ID" value="CAK8683547.1"/>
    <property type="molecule type" value="Genomic_DNA"/>
</dbReference>
<dbReference type="Proteomes" id="UP001642483">
    <property type="component" value="Unassembled WGS sequence"/>
</dbReference>
<comment type="caution">
    <text evidence="1">The sequence shown here is derived from an EMBL/GenBank/DDBJ whole genome shotgun (WGS) entry which is preliminary data.</text>
</comment>
<name>A0ABP0FXR6_CLALP</name>
<accession>A0ABP0FXR6</accession>
<protein>
    <submittedName>
        <fullName evidence="1">Uncharacterized protein</fullName>
    </submittedName>
</protein>
<gene>
    <name evidence="1" type="ORF">CVLEPA_LOCUS14613</name>
</gene>
<organism evidence="1 2">
    <name type="scientific">Clavelina lepadiformis</name>
    <name type="common">Light-bulb sea squirt</name>
    <name type="synonym">Ascidia lepadiformis</name>
    <dbReference type="NCBI Taxonomy" id="159417"/>
    <lineage>
        <taxon>Eukaryota</taxon>
        <taxon>Metazoa</taxon>
        <taxon>Chordata</taxon>
        <taxon>Tunicata</taxon>
        <taxon>Ascidiacea</taxon>
        <taxon>Aplousobranchia</taxon>
        <taxon>Clavelinidae</taxon>
        <taxon>Clavelina</taxon>
    </lineage>
</organism>
<proteinExistence type="predicted"/>